<dbReference type="InterPro" id="IPR038729">
    <property type="entry name" value="Rad50/SbcC_AAA"/>
</dbReference>
<comment type="subcellular location">
    <subcellularLocation>
        <location evidence="3">Chromosome</location>
    </subcellularLocation>
    <subcellularLocation>
        <location evidence="2">Nucleus</location>
    </subcellularLocation>
</comment>
<dbReference type="GO" id="GO:0030870">
    <property type="term" value="C:Mre11 complex"/>
    <property type="evidence" value="ECO:0007669"/>
    <property type="project" value="InterPro"/>
</dbReference>
<evidence type="ECO:0000256" key="1">
    <source>
        <dbReference type="ARBA" id="ARBA00001947"/>
    </source>
</evidence>
<feature type="compositionally biased region" description="Basic and acidic residues" evidence="20">
    <location>
        <begin position="957"/>
        <end position="975"/>
    </location>
</feature>
<dbReference type="PANTHER" id="PTHR18867">
    <property type="entry name" value="RAD50"/>
    <property type="match status" value="1"/>
</dbReference>
<evidence type="ECO:0000256" key="4">
    <source>
        <dbReference type="ARBA" id="ARBA00009439"/>
    </source>
</evidence>
<reference evidence="22 23" key="1">
    <citation type="submission" date="2012-04" db="EMBL/GenBank/DDBJ databases">
        <title>The Genome Sequence of Saprolegnia declina VS20.</title>
        <authorList>
            <consortium name="The Broad Institute Genome Sequencing Platform"/>
            <person name="Russ C."/>
            <person name="Nusbaum C."/>
            <person name="Tyler B."/>
            <person name="van West P."/>
            <person name="Dieguez-Uribeondo J."/>
            <person name="de Bruijn I."/>
            <person name="Tripathy S."/>
            <person name="Jiang R."/>
            <person name="Young S.K."/>
            <person name="Zeng Q."/>
            <person name="Gargeya S."/>
            <person name="Fitzgerald M."/>
            <person name="Haas B."/>
            <person name="Abouelleil A."/>
            <person name="Alvarado L."/>
            <person name="Arachchi H.M."/>
            <person name="Berlin A."/>
            <person name="Chapman S.B."/>
            <person name="Goldberg J."/>
            <person name="Griggs A."/>
            <person name="Gujja S."/>
            <person name="Hansen M."/>
            <person name="Howarth C."/>
            <person name="Imamovic A."/>
            <person name="Larimer J."/>
            <person name="McCowen C."/>
            <person name="Montmayeur A."/>
            <person name="Murphy C."/>
            <person name="Neiman D."/>
            <person name="Pearson M."/>
            <person name="Priest M."/>
            <person name="Roberts A."/>
            <person name="Saif S."/>
            <person name="Shea T."/>
            <person name="Sisk P."/>
            <person name="Sykes S."/>
            <person name="Wortman J."/>
            <person name="Nusbaum C."/>
            <person name="Birren B."/>
        </authorList>
    </citation>
    <scope>NUCLEOTIDE SEQUENCE [LARGE SCALE GENOMIC DNA]</scope>
    <source>
        <strain evidence="22 23">VS20</strain>
    </source>
</reference>
<dbReference type="EMBL" id="JH767134">
    <property type="protein sequence ID" value="EQC41195.1"/>
    <property type="molecule type" value="Genomic_DNA"/>
</dbReference>
<feature type="coiled-coil region" evidence="19">
    <location>
        <begin position="1038"/>
        <end position="1085"/>
    </location>
</feature>
<evidence type="ECO:0000256" key="12">
    <source>
        <dbReference type="ARBA" id="ARBA00022840"/>
    </source>
</evidence>
<dbReference type="STRING" id="1156394.T0R4B9"/>
<keyword evidence="23" id="KW-1185">Reference proteome</keyword>
<dbReference type="InParanoid" id="T0R4B9"/>
<dbReference type="GeneID" id="19941898"/>
<dbReference type="GO" id="GO:0007004">
    <property type="term" value="P:telomere maintenance via telomerase"/>
    <property type="evidence" value="ECO:0007669"/>
    <property type="project" value="TreeGrafter"/>
</dbReference>
<dbReference type="GO" id="GO:0070192">
    <property type="term" value="P:chromosome organization involved in meiotic cell cycle"/>
    <property type="evidence" value="ECO:0007669"/>
    <property type="project" value="TreeGrafter"/>
</dbReference>
<keyword evidence="8" id="KW-0547">Nucleotide-binding</keyword>
<protein>
    <recommendedName>
        <fullName evidence="5">DNA repair protein RAD50</fullName>
    </recommendedName>
</protein>
<evidence type="ECO:0000256" key="16">
    <source>
        <dbReference type="ARBA" id="ARBA00023242"/>
    </source>
</evidence>
<evidence type="ECO:0000256" key="19">
    <source>
        <dbReference type="SAM" id="Coils"/>
    </source>
</evidence>
<dbReference type="GO" id="GO:0006302">
    <property type="term" value="P:double-strand break repair"/>
    <property type="evidence" value="ECO:0007669"/>
    <property type="project" value="InterPro"/>
</dbReference>
<dbReference type="GO" id="GO:0000794">
    <property type="term" value="C:condensed nuclear chromosome"/>
    <property type="evidence" value="ECO:0007669"/>
    <property type="project" value="TreeGrafter"/>
</dbReference>
<keyword evidence="7" id="KW-0479">Metal-binding</keyword>
<evidence type="ECO:0000259" key="21">
    <source>
        <dbReference type="Pfam" id="PF13476"/>
    </source>
</evidence>
<gene>
    <name evidence="22" type="ORF">SDRG_01171</name>
</gene>
<dbReference type="PANTHER" id="PTHR18867:SF12">
    <property type="entry name" value="DNA REPAIR PROTEIN RAD50"/>
    <property type="match status" value="1"/>
</dbReference>
<dbReference type="InterPro" id="IPR004584">
    <property type="entry name" value="Rad50_eukaryotes"/>
</dbReference>
<feature type="coiled-coil region" evidence="19">
    <location>
        <begin position="203"/>
        <end position="247"/>
    </location>
</feature>
<dbReference type="OMA" id="FSDYYYR"/>
<keyword evidence="14 19" id="KW-0175">Coiled coil</keyword>
<evidence type="ECO:0000256" key="11">
    <source>
        <dbReference type="ARBA" id="ARBA00022833"/>
    </source>
</evidence>
<evidence type="ECO:0000256" key="3">
    <source>
        <dbReference type="ARBA" id="ARBA00004286"/>
    </source>
</evidence>
<dbReference type="Pfam" id="PF13476">
    <property type="entry name" value="AAA_23"/>
    <property type="match status" value="1"/>
</dbReference>
<keyword evidence="17" id="KW-0469">Meiosis</keyword>
<feature type="coiled-coil region" evidence="19">
    <location>
        <begin position="584"/>
        <end position="618"/>
    </location>
</feature>
<evidence type="ECO:0000256" key="18">
    <source>
        <dbReference type="ARBA" id="ARBA00049360"/>
    </source>
</evidence>
<dbReference type="GO" id="GO:0051880">
    <property type="term" value="F:G-quadruplex DNA binding"/>
    <property type="evidence" value="ECO:0007669"/>
    <property type="project" value="TreeGrafter"/>
</dbReference>
<keyword evidence="11" id="KW-0862">Zinc</keyword>
<proteinExistence type="inferred from homology"/>
<dbReference type="GO" id="GO:0043047">
    <property type="term" value="F:single-stranded telomeric DNA binding"/>
    <property type="evidence" value="ECO:0007669"/>
    <property type="project" value="TreeGrafter"/>
</dbReference>
<evidence type="ECO:0000256" key="2">
    <source>
        <dbReference type="ARBA" id="ARBA00004123"/>
    </source>
</evidence>
<dbReference type="GO" id="GO:0005524">
    <property type="term" value="F:ATP binding"/>
    <property type="evidence" value="ECO:0007669"/>
    <property type="project" value="UniProtKB-KW"/>
</dbReference>
<dbReference type="eggNOG" id="KOG0962">
    <property type="taxonomic scope" value="Eukaryota"/>
</dbReference>
<evidence type="ECO:0000256" key="17">
    <source>
        <dbReference type="ARBA" id="ARBA00023254"/>
    </source>
</evidence>
<keyword evidence="6" id="KW-0158">Chromosome</keyword>
<feature type="domain" description="Rad50/SbcC-type AAA" evidence="21">
    <location>
        <begin position="6"/>
        <end position="248"/>
    </location>
</feature>
<evidence type="ECO:0000256" key="7">
    <source>
        <dbReference type="ARBA" id="ARBA00022723"/>
    </source>
</evidence>
<keyword evidence="12" id="KW-0067">ATP-binding</keyword>
<feature type="region of interest" description="Disordered" evidence="20">
    <location>
        <begin position="955"/>
        <end position="975"/>
    </location>
</feature>
<dbReference type="SUPFAM" id="SSF52540">
    <property type="entry name" value="P-loop containing nucleoside triphosphate hydrolases"/>
    <property type="match status" value="1"/>
</dbReference>
<comment type="cofactor">
    <cofactor evidence="1">
        <name>Zn(2+)</name>
        <dbReference type="ChEBI" id="CHEBI:29105"/>
    </cofactor>
</comment>
<dbReference type="GO" id="GO:0003691">
    <property type="term" value="F:double-stranded telomeric DNA binding"/>
    <property type="evidence" value="ECO:0007669"/>
    <property type="project" value="TreeGrafter"/>
</dbReference>
<comment type="catalytic activity">
    <reaction evidence="18">
        <text>ATP + H2O = ADP + phosphate + H(+)</text>
        <dbReference type="Rhea" id="RHEA:13065"/>
        <dbReference type="ChEBI" id="CHEBI:15377"/>
        <dbReference type="ChEBI" id="CHEBI:15378"/>
        <dbReference type="ChEBI" id="CHEBI:30616"/>
        <dbReference type="ChEBI" id="CHEBI:43474"/>
        <dbReference type="ChEBI" id="CHEBI:456216"/>
    </reaction>
</comment>
<dbReference type="Proteomes" id="UP000030762">
    <property type="component" value="Unassembled WGS sequence"/>
</dbReference>
<sequence>MSSIEKLSICGIRSFYPGRAESIEFNQPLTVILGANGCGKTTIIECLKISCTGSLPPSARSGQSFIHDPKIRGDVEVKANIRLRFKSRAGQTMVVQRTFRLQQMKSTCKYQALDGVVRMLDKHGKKLSINQKCGELDKHIPDLLGVSAAVLESVIFCHQEESNWPLQEGIVLKKRFDDIFESARYTKALDAIKKLKKDRVGIAKDMKRDLDVLAEQVSRVREMEEQLEEQQAKLESLQADYAQLSSDIDLRETRVHETEAALGHVRSVLDQLRAQEAVVKQKSDEITRVYQQMGREMAESTESLEEILANYDSILAIKRKEVQDLSTQESQLQDELASVDQAERKLAHEKGVLEATMAQQKEAMRARTDLATKLGSTYGIAAAVVTQDDARIFASRLQDVLAQLGATLKRLEADARRGDDEWNAKQTTVSAKVHHCHETLGAKTRELSALKRKEDALVAELNTSSGGLDASQREWGVVEARLADAEAKLSALRESATTATLKEDILALEKEANSITFDLRALDDKLQILRTFERDQIALEHKRNEHTAKRKALETALASSQNVLESPLSFATLSDDRNRVETLVFELKRSRETSSANVAKLEREMAEAQVKKRTDEGAIAKTRTRYETLSNGPMLEWKTLLATFGLQPETALTQLEAQYLDAKDKTQSRKNTIVFLRTYMKKGEKDHCCPLCQRGLSPDEETLFSQLIANKMDDSKNQEKIAKAERNESAALDAWKRCEKLQPLYTEFAALEASLPTKTTELESLYTTIRMLDVQLQEAKATHAANVTRSDDAAAALKQLTSLQTQWEELSFVGHRLDGDDDHLLSEKTIRLGANPPTLVEAQAARDAKQTGLQDSQSRLKRLQRELQLHQETQQGLQNEVHKCREEKAAIQQRRVDVEKAREAREGLRVHIKALQDEVATLQRDLPGYQRELQQCKNEQLLARDTHQRAIATAREASSRCENDKRQYDDKSKHADQFARQNLDGRALELTSQMQSLQAMKAEKARRVEQIQPEKSSALRALDENVSLKRQIDDNLSYRRLQAELQQAKAAVLATQRQLGQLPSVAEAERLVADAKNQCDATREERAVFRGKQEALQEAIRNVQLKLHGRDLKNIDEKQRCKLIDYETTMMAVSDLDKYYKALDLSLMEFHSKKIEEINAIIRTLWQITYRGNDIDTIELVSGQESGAAARAGRSYNYRVVMRKDNTLLDMRGRCSAGQKVLAALVIRLALAETFCLNCGILALDEPTTNLDSANKLGLAQAIADILKARENQHNFQLICITHDEEFVQMLNRSQLMGGTRPEYFWTVSREEILPRYYCSKIEKRNWNSDVIYRPNDDI</sequence>
<accession>T0R4B9</accession>
<evidence type="ECO:0000256" key="5">
    <source>
        <dbReference type="ARBA" id="ARBA00017893"/>
    </source>
</evidence>
<dbReference type="GO" id="GO:0016887">
    <property type="term" value="F:ATP hydrolysis activity"/>
    <property type="evidence" value="ECO:0007669"/>
    <property type="project" value="InterPro"/>
</dbReference>
<dbReference type="VEuPathDB" id="FungiDB:SDRG_01171"/>
<evidence type="ECO:0000256" key="6">
    <source>
        <dbReference type="ARBA" id="ARBA00022454"/>
    </source>
</evidence>
<keyword evidence="13" id="KW-0460">Magnesium</keyword>
<name>T0R4B9_SAPDV</name>
<keyword evidence="10" id="KW-0378">Hydrolase</keyword>
<dbReference type="FunFam" id="3.40.50.300:FF:000593">
    <property type="entry name" value="DNA repair protein RAD50"/>
    <property type="match status" value="1"/>
</dbReference>
<dbReference type="NCBIfam" id="TIGR00606">
    <property type="entry name" value="rad50"/>
    <property type="match status" value="1"/>
</dbReference>
<dbReference type="Gene3D" id="3.40.50.300">
    <property type="entry name" value="P-loop containing nucleotide triphosphate hydrolases"/>
    <property type="match status" value="2"/>
</dbReference>
<evidence type="ECO:0000256" key="15">
    <source>
        <dbReference type="ARBA" id="ARBA00023204"/>
    </source>
</evidence>
<organism evidence="22 23">
    <name type="scientific">Saprolegnia diclina (strain VS20)</name>
    <dbReference type="NCBI Taxonomy" id="1156394"/>
    <lineage>
        <taxon>Eukaryota</taxon>
        <taxon>Sar</taxon>
        <taxon>Stramenopiles</taxon>
        <taxon>Oomycota</taxon>
        <taxon>Saprolegniomycetes</taxon>
        <taxon>Saprolegniales</taxon>
        <taxon>Saprolegniaceae</taxon>
        <taxon>Saprolegnia</taxon>
    </lineage>
</organism>
<dbReference type="GO" id="GO:0000722">
    <property type="term" value="P:telomere maintenance via recombination"/>
    <property type="evidence" value="ECO:0007669"/>
    <property type="project" value="TreeGrafter"/>
</dbReference>
<evidence type="ECO:0000256" key="20">
    <source>
        <dbReference type="SAM" id="MobiDB-lite"/>
    </source>
</evidence>
<evidence type="ECO:0000256" key="8">
    <source>
        <dbReference type="ARBA" id="ARBA00022741"/>
    </source>
</evidence>
<feature type="coiled-coil region" evidence="19">
    <location>
        <begin position="394"/>
        <end position="421"/>
    </location>
</feature>
<dbReference type="InterPro" id="IPR027417">
    <property type="entry name" value="P-loop_NTPase"/>
</dbReference>
<keyword evidence="9" id="KW-0227">DNA damage</keyword>
<comment type="similarity">
    <text evidence="4">Belongs to the SMC family. RAD50 subfamily.</text>
</comment>
<evidence type="ECO:0000256" key="9">
    <source>
        <dbReference type="ARBA" id="ARBA00022763"/>
    </source>
</evidence>
<feature type="coiled-coil region" evidence="19">
    <location>
        <begin position="846"/>
        <end position="939"/>
    </location>
</feature>
<keyword evidence="15" id="KW-0234">DNA repair</keyword>
<evidence type="ECO:0000256" key="13">
    <source>
        <dbReference type="ARBA" id="ARBA00022842"/>
    </source>
</evidence>
<dbReference type="OrthoDB" id="18797at2759"/>
<evidence type="ECO:0000313" key="22">
    <source>
        <dbReference type="EMBL" id="EQC41195.1"/>
    </source>
</evidence>
<dbReference type="RefSeq" id="XP_008604909.1">
    <property type="nucleotide sequence ID" value="XM_008606687.1"/>
</dbReference>
<evidence type="ECO:0000313" key="23">
    <source>
        <dbReference type="Proteomes" id="UP000030762"/>
    </source>
</evidence>
<dbReference type="GO" id="GO:0046872">
    <property type="term" value="F:metal ion binding"/>
    <property type="evidence" value="ECO:0007669"/>
    <property type="project" value="UniProtKB-KW"/>
</dbReference>
<keyword evidence="16" id="KW-0539">Nucleus</keyword>
<evidence type="ECO:0000256" key="10">
    <source>
        <dbReference type="ARBA" id="ARBA00022801"/>
    </source>
</evidence>
<evidence type="ECO:0000256" key="14">
    <source>
        <dbReference type="ARBA" id="ARBA00023054"/>
    </source>
</evidence>
<feature type="coiled-coil region" evidence="19">
    <location>
        <begin position="315"/>
        <end position="345"/>
    </location>
</feature>